<keyword evidence="5" id="KW-0496">Mitochondrion</keyword>
<dbReference type="GO" id="GO:0005739">
    <property type="term" value="C:mitochondrion"/>
    <property type="evidence" value="ECO:0007669"/>
    <property type="project" value="UniProtKB-SubCell"/>
</dbReference>
<dbReference type="InParanoid" id="A0A1V9XCQ4"/>
<reference evidence="8 9" key="1">
    <citation type="journal article" date="2017" name="Gigascience">
        <title>Draft genome of the honey bee ectoparasitic mite, Tropilaelaps mercedesae, is shaped by the parasitic life history.</title>
        <authorList>
            <person name="Dong X."/>
            <person name="Armstrong S.D."/>
            <person name="Xia D."/>
            <person name="Makepeace B.L."/>
            <person name="Darby A.C."/>
            <person name="Kadowaki T."/>
        </authorList>
    </citation>
    <scope>NUCLEOTIDE SEQUENCE [LARGE SCALE GENOMIC DNA]</scope>
    <source>
        <strain evidence="8">Wuxi-XJTLU</strain>
    </source>
</reference>
<dbReference type="InterPro" id="IPR029045">
    <property type="entry name" value="ClpP/crotonase-like_dom_sf"/>
</dbReference>
<dbReference type="EMBL" id="MNPL01015167">
    <property type="protein sequence ID" value="OQR71206.1"/>
    <property type="molecule type" value="Genomic_DNA"/>
</dbReference>
<name>A0A1V9XCQ4_9ACAR</name>
<evidence type="ECO:0000256" key="3">
    <source>
        <dbReference type="ARBA" id="ARBA00022946"/>
    </source>
</evidence>
<gene>
    <name evidence="8" type="ORF">BIW11_01539</name>
</gene>
<sequence>MPLITSSVRGGALRLVLNNALKRNPLSSAALEELEASLKQTESPEVRAVVLSSHGPVFSAGHDLRELRALSSEEQYALFARCGRIMVSLRELDVPVIASVTGLAAAAGCQLVAACDMALAGPKAQFSLPGASVGLFCSAPSVPVVRSVSAKAAAYMLYSARPIDAEQAQTFGLVSHRANSDDHLEEMVEQLVKDIAEKPRDVIALGKRFLNARNSTKSEEGRYELAARIMTDNLQLDNGREGLEAFVGKRHPTWK</sequence>
<evidence type="ECO:0000256" key="5">
    <source>
        <dbReference type="ARBA" id="ARBA00023128"/>
    </source>
</evidence>
<dbReference type="STRING" id="418985.A0A1V9XCQ4"/>
<comment type="function">
    <text evidence="6">May play a role in fatty acid biosynthesis and insulin sensitivity.</text>
</comment>
<comment type="subcellular location">
    <subcellularLocation>
        <location evidence="1">Mitochondrion</location>
    </subcellularLocation>
</comment>
<evidence type="ECO:0000256" key="2">
    <source>
        <dbReference type="ARBA" id="ARBA00022832"/>
    </source>
</evidence>
<evidence type="ECO:0000256" key="7">
    <source>
        <dbReference type="ARBA" id="ARBA00040545"/>
    </source>
</evidence>
<dbReference type="CDD" id="cd06558">
    <property type="entry name" value="crotonase-like"/>
    <property type="match status" value="1"/>
</dbReference>
<dbReference type="OrthoDB" id="2139957at2759"/>
<evidence type="ECO:0000256" key="1">
    <source>
        <dbReference type="ARBA" id="ARBA00004173"/>
    </source>
</evidence>
<dbReference type="GO" id="GO:0006631">
    <property type="term" value="P:fatty acid metabolic process"/>
    <property type="evidence" value="ECO:0007669"/>
    <property type="project" value="UniProtKB-KW"/>
</dbReference>
<accession>A0A1V9XCQ4</accession>
<keyword evidence="4" id="KW-0443">Lipid metabolism</keyword>
<dbReference type="InterPro" id="IPR052377">
    <property type="entry name" value="Mitochondrial_ECH-domain"/>
</dbReference>
<protein>
    <recommendedName>
        <fullName evidence="7">Enoyl-CoA hydratase domain-containing protein 3, mitochondrial</fullName>
    </recommendedName>
</protein>
<dbReference type="AlphaFoldDB" id="A0A1V9XCQ4"/>
<dbReference type="PANTHER" id="PTHR43602">
    <property type="match status" value="1"/>
</dbReference>
<comment type="caution">
    <text evidence="8">The sequence shown here is derived from an EMBL/GenBank/DDBJ whole genome shotgun (WGS) entry which is preliminary data.</text>
</comment>
<evidence type="ECO:0000256" key="6">
    <source>
        <dbReference type="ARBA" id="ARBA00037410"/>
    </source>
</evidence>
<dbReference type="Pfam" id="PF00378">
    <property type="entry name" value="ECH_1"/>
    <property type="match status" value="1"/>
</dbReference>
<dbReference type="Proteomes" id="UP000192247">
    <property type="component" value="Unassembled WGS sequence"/>
</dbReference>
<dbReference type="InterPro" id="IPR014748">
    <property type="entry name" value="Enoyl-CoA_hydra_C"/>
</dbReference>
<evidence type="ECO:0000313" key="8">
    <source>
        <dbReference type="EMBL" id="OQR71206.1"/>
    </source>
</evidence>
<dbReference type="Gene3D" id="3.90.226.10">
    <property type="entry name" value="2-enoyl-CoA Hydratase, Chain A, domain 1"/>
    <property type="match status" value="1"/>
</dbReference>
<keyword evidence="9" id="KW-1185">Reference proteome</keyword>
<organism evidence="8 9">
    <name type="scientific">Tropilaelaps mercedesae</name>
    <dbReference type="NCBI Taxonomy" id="418985"/>
    <lineage>
        <taxon>Eukaryota</taxon>
        <taxon>Metazoa</taxon>
        <taxon>Ecdysozoa</taxon>
        <taxon>Arthropoda</taxon>
        <taxon>Chelicerata</taxon>
        <taxon>Arachnida</taxon>
        <taxon>Acari</taxon>
        <taxon>Parasitiformes</taxon>
        <taxon>Mesostigmata</taxon>
        <taxon>Gamasina</taxon>
        <taxon>Dermanyssoidea</taxon>
        <taxon>Laelapidae</taxon>
        <taxon>Tropilaelaps</taxon>
    </lineage>
</organism>
<proteinExistence type="predicted"/>
<evidence type="ECO:0000313" key="9">
    <source>
        <dbReference type="Proteomes" id="UP000192247"/>
    </source>
</evidence>
<dbReference type="GO" id="GO:0016836">
    <property type="term" value="F:hydro-lyase activity"/>
    <property type="evidence" value="ECO:0007669"/>
    <property type="project" value="TreeGrafter"/>
</dbReference>
<dbReference type="PANTHER" id="PTHR43602:SF1">
    <property type="entry name" value="ENOYL-COA HYDRATASE DOMAIN-CONTAINING PROTEIN 3, MITOCHONDRIAL"/>
    <property type="match status" value="1"/>
</dbReference>
<dbReference type="InterPro" id="IPR001753">
    <property type="entry name" value="Enoyl-CoA_hydra/iso"/>
</dbReference>
<dbReference type="Gene3D" id="1.10.12.10">
    <property type="entry name" value="Lyase 2-enoyl-coa Hydratase, Chain A, domain 2"/>
    <property type="match status" value="1"/>
</dbReference>
<evidence type="ECO:0000256" key="4">
    <source>
        <dbReference type="ARBA" id="ARBA00023098"/>
    </source>
</evidence>
<dbReference type="FunCoup" id="A0A1V9XCQ4">
    <property type="interactions" value="601"/>
</dbReference>
<keyword evidence="3" id="KW-0809">Transit peptide</keyword>
<keyword evidence="2" id="KW-0276">Fatty acid metabolism</keyword>
<dbReference type="SUPFAM" id="SSF52096">
    <property type="entry name" value="ClpP/crotonase"/>
    <property type="match status" value="1"/>
</dbReference>